<dbReference type="STRING" id="631.CH53_1819"/>
<dbReference type="EMBL" id="CPZJ01000017">
    <property type="protein sequence ID" value="CNG37180.1"/>
    <property type="molecule type" value="Genomic_DNA"/>
</dbReference>
<dbReference type="Proteomes" id="UP000038750">
    <property type="component" value="Unassembled WGS sequence"/>
</dbReference>
<dbReference type="InterPro" id="IPR016032">
    <property type="entry name" value="Sig_transdc_resp-reg_C-effctor"/>
</dbReference>
<dbReference type="Pfam" id="PF00196">
    <property type="entry name" value="GerE"/>
    <property type="match status" value="1"/>
</dbReference>
<name>A0A0T9MR46_YERIN</name>
<evidence type="ECO:0000313" key="4">
    <source>
        <dbReference type="Proteomes" id="UP000038750"/>
    </source>
</evidence>
<dbReference type="GO" id="GO:0006355">
    <property type="term" value="P:regulation of DNA-templated transcription"/>
    <property type="evidence" value="ECO:0007669"/>
    <property type="project" value="InterPro"/>
</dbReference>
<reference evidence="3 4" key="1">
    <citation type="submission" date="2015-03" db="EMBL/GenBank/DDBJ databases">
        <authorList>
            <person name="Murphy D."/>
        </authorList>
    </citation>
    <scope>NUCLEOTIDE SEQUENCE [LARGE SCALE GENOMIC DNA]</scope>
    <source>
        <strain evidence="3 4">BR165/97</strain>
    </source>
</reference>
<dbReference type="InterPro" id="IPR013656">
    <property type="entry name" value="PAS_4"/>
</dbReference>
<dbReference type="OrthoDB" id="6191871at2"/>
<dbReference type="Pfam" id="PF08448">
    <property type="entry name" value="PAS_4"/>
    <property type="match status" value="1"/>
</dbReference>
<dbReference type="RefSeq" id="WP_050074200.1">
    <property type="nucleotide sequence ID" value="NZ_CABHXW010000034.1"/>
</dbReference>
<dbReference type="CDD" id="cd06170">
    <property type="entry name" value="LuxR_C_like"/>
    <property type="match status" value="1"/>
</dbReference>
<protein>
    <submittedName>
        <fullName evidence="3">LuxR family transcription regulatory protein</fullName>
    </submittedName>
</protein>
<accession>A0A0T9MR46</accession>
<dbReference type="SMART" id="SM00421">
    <property type="entry name" value="HTH_LUXR"/>
    <property type="match status" value="1"/>
</dbReference>
<dbReference type="InterPro" id="IPR036388">
    <property type="entry name" value="WH-like_DNA-bd_sf"/>
</dbReference>
<proteinExistence type="predicted"/>
<feature type="domain" description="HTH luxR-type" evidence="2">
    <location>
        <begin position="148"/>
        <end position="205"/>
    </location>
</feature>
<organism evidence="3 4">
    <name type="scientific">Yersinia intermedia</name>
    <dbReference type="NCBI Taxonomy" id="631"/>
    <lineage>
        <taxon>Bacteria</taxon>
        <taxon>Pseudomonadati</taxon>
        <taxon>Pseudomonadota</taxon>
        <taxon>Gammaproteobacteria</taxon>
        <taxon>Enterobacterales</taxon>
        <taxon>Yersiniaceae</taxon>
        <taxon>Yersinia</taxon>
    </lineage>
</organism>
<dbReference type="AlphaFoldDB" id="A0A0T9MR46"/>
<evidence type="ECO:0000313" key="3">
    <source>
        <dbReference type="EMBL" id="CNG37180.1"/>
    </source>
</evidence>
<evidence type="ECO:0000259" key="2">
    <source>
        <dbReference type="SMART" id="SM00421"/>
    </source>
</evidence>
<sequence length="238" mass="27470">MDKTLLNSLKMLMPFWENSSEAWGVKDNKSVFIYANDRFGKLLGLPDKFNVEGRLDGELPAPTAEFQTEFQEHDRQAILSKERATTIEIHAFERRSYFQPYFCDKYPLIDKNGISQGLIFHARPVEDIILTHLNKIKVPTSLIFTPPSESFTKREWEVLFYILHAFSSPEIAKKLHLSTRSVCNIIQNIYKKAGVTSKKQVIEYCYEKKINNYVPQSFFEYSGSFPLAGKGNVNLRGK</sequence>
<keyword evidence="1" id="KW-0238">DNA-binding</keyword>
<dbReference type="InterPro" id="IPR000792">
    <property type="entry name" value="Tscrpt_reg_LuxR_C"/>
</dbReference>
<evidence type="ECO:0000256" key="1">
    <source>
        <dbReference type="ARBA" id="ARBA00023125"/>
    </source>
</evidence>
<dbReference type="eggNOG" id="COG2197">
    <property type="taxonomic scope" value="Bacteria"/>
</dbReference>
<dbReference type="SUPFAM" id="SSF46894">
    <property type="entry name" value="C-terminal effector domain of the bipartite response regulators"/>
    <property type="match status" value="1"/>
</dbReference>
<dbReference type="GO" id="GO:0003677">
    <property type="term" value="F:DNA binding"/>
    <property type="evidence" value="ECO:0007669"/>
    <property type="project" value="UniProtKB-KW"/>
</dbReference>
<gene>
    <name evidence="3" type="ORF">ERS008530_03606</name>
</gene>
<dbReference type="Gene3D" id="1.10.10.10">
    <property type="entry name" value="Winged helix-like DNA-binding domain superfamily/Winged helix DNA-binding domain"/>
    <property type="match status" value="1"/>
</dbReference>